<feature type="transmembrane region" description="Helical" evidence="2">
    <location>
        <begin position="19"/>
        <end position="39"/>
    </location>
</feature>
<name>E8QUG6_HELPW</name>
<feature type="region of interest" description="Disordered" evidence="1">
    <location>
        <begin position="1"/>
        <end position="20"/>
    </location>
</feature>
<keyword evidence="2" id="KW-0472">Membrane</keyword>
<reference evidence="4" key="1">
    <citation type="submission" date="2010-11" db="EMBL/GenBank/DDBJ databases">
        <title>Genome sequence of Helicobacter pylori strain SouthAfrica7.</title>
        <authorList>
            <person name="Kersulyte D."/>
            <person name="Segal I."/>
            <person name="Mistry R."/>
            <person name="Berg D.E."/>
        </authorList>
    </citation>
    <scope>NUCLEOTIDE SEQUENCE [LARGE SCALE GENOMIC DNA]</scope>
    <source>
        <strain evidence="4">SouthAfrica7</strain>
    </source>
</reference>
<gene>
    <name evidence="3" type="ordered locus">HPSA_07495</name>
</gene>
<dbReference type="AlphaFoldDB" id="E8QUG6"/>
<proteinExistence type="predicted"/>
<sequence>MSKIKPQIKKNNSSKSNYSNGWCIFGAVCMIGEMVFKIYNGIKKAKKK</sequence>
<keyword evidence="2" id="KW-1133">Transmembrane helix</keyword>
<dbReference type="Proteomes" id="UP000007467">
    <property type="component" value="Chromosome"/>
</dbReference>
<dbReference type="HOGENOM" id="CLU_207141_0_0_7"/>
<keyword evidence="2" id="KW-0812">Transmembrane</keyword>
<dbReference type="KEGG" id="hes:HPSA_07495"/>
<dbReference type="EMBL" id="CP002336">
    <property type="protein sequence ID" value="ADU85448.1"/>
    <property type="molecule type" value="Genomic_DNA"/>
</dbReference>
<evidence type="ECO:0000256" key="1">
    <source>
        <dbReference type="SAM" id="MobiDB-lite"/>
    </source>
</evidence>
<protein>
    <submittedName>
        <fullName evidence="3">Uncharacterized protein</fullName>
    </submittedName>
</protein>
<accession>E8QUG6</accession>
<evidence type="ECO:0000313" key="4">
    <source>
        <dbReference type="Proteomes" id="UP000007467"/>
    </source>
</evidence>
<organism evidence="3 4">
    <name type="scientific">Helicobacter pylori (strain SouthAfrica7)</name>
    <dbReference type="NCBI Taxonomy" id="907239"/>
    <lineage>
        <taxon>Bacteria</taxon>
        <taxon>Pseudomonadati</taxon>
        <taxon>Campylobacterota</taxon>
        <taxon>Epsilonproteobacteria</taxon>
        <taxon>Campylobacterales</taxon>
        <taxon>Helicobacteraceae</taxon>
        <taxon>Helicobacter</taxon>
    </lineage>
</organism>
<reference evidence="3 4" key="2">
    <citation type="journal article" date="2013" name="Genome Announc.">
        <title>Genome Sequences of Three hpAfrica2 Strains of Helicobacter pylori.</title>
        <authorList>
            <person name="Duncan S.S."/>
            <person name="Bertoli M.T."/>
            <person name="Kersulyte D."/>
            <person name="Valk P.L."/>
            <person name="Tamma S."/>
            <person name="Segal I."/>
            <person name="McClain M.S."/>
            <person name="Cover T.L."/>
            <person name="Berg D.E."/>
        </authorList>
    </citation>
    <scope>NUCLEOTIDE SEQUENCE [LARGE SCALE GENOMIC DNA]</scope>
    <source>
        <strain evidence="3 4">SouthAfrica7</strain>
    </source>
</reference>
<evidence type="ECO:0000256" key="2">
    <source>
        <dbReference type="SAM" id="Phobius"/>
    </source>
</evidence>
<evidence type="ECO:0000313" key="3">
    <source>
        <dbReference type="EMBL" id="ADU85448.1"/>
    </source>
</evidence>